<keyword evidence="2" id="KW-1185">Reference proteome</keyword>
<dbReference type="Proteomes" id="UP001404104">
    <property type="component" value="Unassembled WGS sequence"/>
</dbReference>
<evidence type="ECO:0008006" key="3">
    <source>
        <dbReference type="Google" id="ProtNLM"/>
    </source>
</evidence>
<dbReference type="Pfam" id="PF05159">
    <property type="entry name" value="Capsule_synth"/>
    <property type="match status" value="2"/>
</dbReference>
<dbReference type="InterPro" id="IPR007833">
    <property type="entry name" value="Capsule_polysaccharide_synth"/>
</dbReference>
<sequence>MVFAVNPTIRAIPQLDAFLAEHPDAIVGWGRKRSGTLAWLLARVLRRPWVLLEDGFLRSVDRRGAPVSLIVDDVGVYYDAAGPSRIEQRIAQGVTAAQAARATALMQRWRAAGVSKYNHARDFAGDLPARYVLVVDQTAGDLSLRKGQADGDSFSAMLSAALAENPACTVIVKVHPDRFTHAKQGNFTAAQLAQPRVRVIADACHAVRLLAKADAVYTVTSLMGFEALLWGKRVRCFGMPFYAGWSLTEDALPAPPRRGPASLDSLVYAALIDGPRYVDPTTGNVWTAEQAIDHVAAGRAAMLAAQ</sequence>
<evidence type="ECO:0000313" key="2">
    <source>
        <dbReference type="Proteomes" id="UP001404104"/>
    </source>
</evidence>
<dbReference type="EMBL" id="JBDIMF010000002">
    <property type="protein sequence ID" value="MEN2786370.1"/>
    <property type="molecule type" value="Genomic_DNA"/>
</dbReference>
<dbReference type="RefSeq" id="WP_345864159.1">
    <property type="nucleotide sequence ID" value="NZ_JBDIMF010000002.1"/>
</dbReference>
<gene>
    <name evidence="1" type="ORF">ABC969_08055</name>
</gene>
<reference evidence="1 2" key="1">
    <citation type="submission" date="2024-05" db="EMBL/GenBank/DDBJ databases">
        <authorList>
            <person name="Liu Q."/>
            <person name="Xin Y.-H."/>
        </authorList>
    </citation>
    <scope>NUCLEOTIDE SEQUENCE [LARGE SCALE GENOMIC DNA]</scope>
    <source>
        <strain evidence="1 2">CGMCC 1.15349</strain>
    </source>
</reference>
<accession>A0ABU9XTF4</accession>
<evidence type="ECO:0000313" key="1">
    <source>
        <dbReference type="EMBL" id="MEN2786370.1"/>
    </source>
</evidence>
<proteinExistence type="predicted"/>
<name>A0ABU9XTF4_9SPHN</name>
<comment type="caution">
    <text evidence="1">The sequence shown here is derived from an EMBL/GenBank/DDBJ whole genome shotgun (WGS) entry which is preliminary data.</text>
</comment>
<dbReference type="SUPFAM" id="SSF53756">
    <property type="entry name" value="UDP-Glycosyltransferase/glycogen phosphorylase"/>
    <property type="match status" value="1"/>
</dbReference>
<protein>
    <recommendedName>
        <fullName evidence="3">Beta-3-deoxy-D-manno-oct-2-ulosonic acid transferase</fullName>
    </recommendedName>
</protein>
<organism evidence="1 2">
    <name type="scientific">Sphingomonas qilianensis</name>
    <dbReference type="NCBI Taxonomy" id="1736690"/>
    <lineage>
        <taxon>Bacteria</taxon>
        <taxon>Pseudomonadati</taxon>
        <taxon>Pseudomonadota</taxon>
        <taxon>Alphaproteobacteria</taxon>
        <taxon>Sphingomonadales</taxon>
        <taxon>Sphingomonadaceae</taxon>
        <taxon>Sphingomonas</taxon>
    </lineage>
</organism>
<dbReference type="CDD" id="cd16440">
    <property type="entry name" value="beta_Kdo_transferase_KpsC_1"/>
    <property type="match status" value="1"/>
</dbReference>